<proteinExistence type="predicted"/>
<evidence type="ECO:0000313" key="1">
    <source>
        <dbReference type="EMBL" id="KVW97132.1"/>
    </source>
</evidence>
<sequence length="75" mass="8426">MSMPVRIDDTLYEMARAQAHAERRTIAGQIEFWAMIGKASLDNPDLPVDFVRELLIARAEGPTLATPFVPEGRRD</sequence>
<dbReference type="OrthoDB" id="5422561at2"/>
<dbReference type="EMBL" id="LDUG01000017">
    <property type="protein sequence ID" value="KVW97132.1"/>
    <property type="molecule type" value="Genomic_DNA"/>
</dbReference>
<gene>
    <name evidence="1" type="ORF">ABW22_04755</name>
</gene>
<organism evidence="1 2">
    <name type="scientific">Thiobacillus denitrificans</name>
    <dbReference type="NCBI Taxonomy" id="36861"/>
    <lineage>
        <taxon>Bacteria</taxon>
        <taxon>Pseudomonadati</taxon>
        <taxon>Pseudomonadota</taxon>
        <taxon>Betaproteobacteria</taxon>
        <taxon>Nitrosomonadales</taxon>
        <taxon>Thiobacillaceae</taxon>
        <taxon>Thiobacillus</taxon>
    </lineage>
</organism>
<dbReference type="PATRIC" id="fig|36861.3.peg.408"/>
<comment type="caution">
    <text evidence="1">The sequence shown here is derived from an EMBL/GenBank/DDBJ whole genome shotgun (WGS) entry which is preliminary data.</text>
</comment>
<dbReference type="Proteomes" id="UP000064243">
    <property type="component" value="Unassembled WGS sequence"/>
</dbReference>
<evidence type="ECO:0008006" key="3">
    <source>
        <dbReference type="Google" id="ProtNLM"/>
    </source>
</evidence>
<accession>A0A106BR69</accession>
<keyword evidence="2" id="KW-1185">Reference proteome</keyword>
<dbReference type="Pfam" id="PF11903">
    <property type="entry name" value="ParD_like"/>
    <property type="match status" value="1"/>
</dbReference>
<dbReference type="AlphaFoldDB" id="A0A106BR69"/>
<dbReference type="InterPro" id="IPR021831">
    <property type="entry name" value="ParD-like"/>
</dbReference>
<name>A0A106BR69_THIDE</name>
<evidence type="ECO:0000313" key="2">
    <source>
        <dbReference type="Proteomes" id="UP000064243"/>
    </source>
</evidence>
<reference evidence="1 2" key="1">
    <citation type="journal article" date="2015" name="Appl. Environ. Microbiol.">
        <title>Aerobic and Anaerobic Thiosulfate Oxidation by a Cold-Adapted, Subglacial Chemoautotroph.</title>
        <authorList>
            <person name="Harrold Z.R."/>
            <person name="Skidmore M.L."/>
            <person name="Hamilton T.L."/>
            <person name="Desch L."/>
            <person name="Amada K."/>
            <person name="van Gelder W."/>
            <person name="Glover K."/>
            <person name="Roden E.E."/>
            <person name="Boyd E.S."/>
        </authorList>
    </citation>
    <scope>NUCLEOTIDE SEQUENCE [LARGE SCALE GENOMIC DNA]</scope>
    <source>
        <strain evidence="1 2">RG</strain>
    </source>
</reference>
<dbReference type="RefSeq" id="WP_059752501.1">
    <property type="nucleotide sequence ID" value="NZ_LDUG01000017.1"/>
</dbReference>
<protein>
    <recommendedName>
        <fullName evidence="3">ParD-like antitoxin of type II toxin-antitoxin system</fullName>
    </recommendedName>
</protein>